<evidence type="ECO:0000256" key="1">
    <source>
        <dbReference type="SAM" id="Phobius"/>
    </source>
</evidence>
<keyword evidence="1" id="KW-1133">Transmembrane helix</keyword>
<evidence type="ECO:0000313" key="2">
    <source>
        <dbReference type="EMBL" id="PWN07066.1"/>
    </source>
</evidence>
<dbReference type="EMBL" id="QGGB01000005">
    <property type="protein sequence ID" value="PWN07066.1"/>
    <property type="molecule type" value="Genomic_DNA"/>
</dbReference>
<keyword evidence="3" id="KW-1185">Reference proteome</keyword>
<dbReference type="RefSeq" id="WP_109646415.1">
    <property type="nucleotide sequence ID" value="NZ_QGGB01000005.1"/>
</dbReference>
<sequence length="123" mass="14825">MISNDLIKNFFEEQFEDISPFFLYKDHQLLKENKFQEFIERQLIKSRRRFIFGIVSSFAGFILALTYFWFYFETSEIVHVINALFWMVMGAGSLFWFSRQYFIISSSMALFQKMLTKQNTTSD</sequence>
<accession>A0A316U1Y1</accession>
<comment type="caution">
    <text evidence="2">The sequence shown here is derived from an EMBL/GenBank/DDBJ whole genome shotgun (WGS) entry which is preliminary data.</text>
</comment>
<keyword evidence="1" id="KW-0812">Transmembrane</keyword>
<organism evidence="2 3">
    <name type="scientific">Rhodohalobacter mucosus</name>
    <dbReference type="NCBI Taxonomy" id="2079485"/>
    <lineage>
        <taxon>Bacteria</taxon>
        <taxon>Pseudomonadati</taxon>
        <taxon>Balneolota</taxon>
        <taxon>Balneolia</taxon>
        <taxon>Balneolales</taxon>
        <taxon>Balneolaceae</taxon>
        <taxon>Rhodohalobacter</taxon>
    </lineage>
</organism>
<name>A0A316U1Y1_9BACT</name>
<gene>
    <name evidence="2" type="ORF">DDZ15_07295</name>
</gene>
<dbReference type="OrthoDB" id="1525120at2"/>
<reference evidence="2 3" key="1">
    <citation type="submission" date="2018-05" db="EMBL/GenBank/DDBJ databases">
        <title>Rhodohalobacter halophilus gen. nov., sp. nov., a moderately halophilic member of the family Balneolaceae.</title>
        <authorList>
            <person name="Liu Z.-W."/>
        </authorList>
    </citation>
    <scope>NUCLEOTIDE SEQUENCE [LARGE SCALE GENOMIC DNA]</scope>
    <source>
        <strain evidence="2 3">8A47</strain>
    </source>
</reference>
<proteinExistence type="predicted"/>
<evidence type="ECO:0000313" key="3">
    <source>
        <dbReference type="Proteomes" id="UP000245533"/>
    </source>
</evidence>
<feature type="transmembrane region" description="Helical" evidence="1">
    <location>
        <begin position="50"/>
        <end position="71"/>
    </location>
</feature>
<keyword evidence="1" id="KW-0472">Membrane</keyword>
<protein>
    <submittedName>
        <fullName evidence="2">Uncharacterized protein</fullName>
    </submittedName>
</protein>
<feature type="transmembrane region" description="Helical" evidence="1">
    <location>
        <begin position="77"/>
        <end position="97"/>
    </location>
</feature>
<dbReference type="AlphaFoldDB" id="A0A316U1Y1"/>
<dbReference type="Proteomes" id="UP000245533">
    <property type="component" value="Unassembled WGS sequence"/>
</dbReference>